<dbReference type="GO" id="GO:0006508">
    <property type="term" value="P:proteolysis"/>
    <property type="evidence" value="ECO:0007669"/>
    <property type="project" value="InterPro"/>
</dbReference>
<dbReference type="Pfam" id="PF13650">
    <property type="entry name" value="Asp_protease_2"/>
    <property type="match status" value="1"/>
</dbReference>
<dbReference type="EMBL" id="JAVXUP010000847">
    <property type="protein sequence ID" value="KAK3019904.1"/>
    <property type="molecule type" value="Genomic_DNA"/>
</dbReference>
<dbReference type="Proteomes" id="UP001188597">
    <property type="component" value="Unassembled WGS sequence"/>
</dbReference>
<dbReference type="PROSITE" id="PS00141">
    <property type="entry name" value="ASP_PROTEASE"/>
    <property type="match status" value="1"/>
</dbReference>
<comment type="caution">
    <text evidence="1">The sequence shown here is derived from an EMBL/GenBank/DDBJ whole genome shotgun (WGS) entry which is preliminary data.</text>
</comment>
<dbReference type="AlphaFoldDB" id="A0AA89AWQ9"/>
<accession>A0AA89AWQ9</accession>
<organism evidence="1 2">
    <name type="scientific">Escallonia herrerae</name>
    <dbReference type="NCBI Taxonomy" id="1293975"/>
    <lineage>
        <taxon>Eukaryota</taxon>
        <taxon>Viridiplantae</taxon>
        <taxon>Streptophyta</taxon>
        <taxon>Embryophyta</taxon>
        <taxon>Tracheophyta</taxon>
        <taxon>Spermatophyta</taxon>
        <taxon>Magnoliopsida</taxon>
        <taxon>eudicotyledons</taxon>
        <taxon>Gunneridae</taxon>
        <taxon>Pentapetalae</taxon>
        <taxon>asterids</taxon>
        <taxon>campanulids</taxon>
        <taxon>Escalloniales</taxon>
        <taxon>Escalloniaceae</taxon>
        <taxon>Escallonia</taxon>
    </lineage>
</organism>
<gene>
    <name evidence="1" type="ORF">RJ639_002953</name>
</gene>
<proteinExistence type="predicted"/>
<protein>
    <submittedName>
        <fullName evidence="1">Uncharacterized protein</fullName>
    </submittedName>
</protein>
<keyword evidence="2" id="KW-1185">Reference proteome</keyword>
<dbReference type="GO" id="GO:0004190">
    <property type="term" value="F:aspartic-type endopeptidase activity"/>
    <property type="evidence" value="ECO:0007669"/>
    <property type="project" value="InterPro"/>
</dbReference>
<evidence type="ECO:0000313" key="1">
    <source>
        <dbReference type="EMBL" id="KAK3019904.1"/>
    </source>
</evidence>
<dbReference type="SUPFAM" id="SSF50630">
    <property type="entry name" value="Acid proteases"/>
    <property type="match status" value="1"/>
</dbReference>
<evidence type="ECO:0000313" key="2">
    <source>
        <dbReference type="Proteomes" id="UP001188597"/>
    </source>
</evidence>
<reference evidence="1" key="1">
    <citation type="submission" date="2022-12" db="EMBL/GenBank/DDBJ databases">
        <title>Draft genome assemblies for two species of Escallonia (Escalloniales).</title>
        <authorList>
            <person name="Chanderbali A."/>
            <person name="Dervinis C."/>
            <person name="Anghel I."/>
            <person name="Soltis D."/>
            <person name="Soltis P."/>
            <person name="Zapata F."/>
        </authorList>
    </citation>
    <scope>NUCLEOTIDE SEQUENCE</scope>
    <source>
        <strain evidence="1">UCBG64.0493</strain>
        <tissue evidence="1">Leaf</tissue>
    </source>
</reference>
<name>A0AA89AWQ9_9ASTE</name>
<dbReference type="Gene3D" id="2.40.70.10">
    <property type="entry name" value="Acid Proteases"/>
    <property type="match status" value="1"/>
</dbReference>
<dbReference type="InterPro" id="IPR021109">
    <property type="entry name" value="Peptidase_aspartic_dom_sf"/>
</dbReference>
<dbReference type="InterPro" id="IPR001969">
    <property type="entry name" value="Aspartic_peptidase_AS"/>
</dbReference>
<sequence length="186" mass="21276">MRLDELEVESHLCTLEKKVIMLLMEIEDLIEIGSPTSPGERCSGAKTSRSKSRSSKKSWLFVRVSLQEPRVRVVSRTALRQHCPHYAKKSKEDAAKGKKSKKWRGLLYTAMVVAGKSLEALVDTGATHNFISPKVVEELRLKPSKDGSWYKAVNTNWQRNRGVFKYVSMRIGGWTFTKEKEKMLIY</sequence>
<dbReference type="CDD" id="cd00303">
    <property type="entry name" value="retropepsin_like"/>
    <property type="match status" value="1"/>
</dbReference>